<evidence type="ECO:0000313" key="7">
    <source>
        <dbReference type="EMBL" id="CAB4835227.1"/>
    </source>
</evidence>
<dbReference type="AlphaFoldDB" id="A0A6J7HWP9"/>
<evidence type="ECO:0000256" key="4">
    <source>
        <dbReference type="ARBA" id="ARBA00022980"/>
    </source>
</evidence>
<dbReference type="NCBIfam" id="NF001109">
    <property type="entry name" value="PRK00136.1"/>
    <property type="match status" value="1"/>
</dbReference>
<evidence type="ECO:0000256" key="2">
    <source>
        <dbReference type="ARBA" id="ARBA00022730"/>
    </source>
</evidence>
<dbReference type="GO" id="GO:0006412">
    <property type="term" value="P:translation"/>
    <property type="evidence" value="ECO:0007669"/>
    <property type="project" value="InterPro"/>
</dbReference>
<sequence>MTMTDPIADMLTRIRNANTAMHDDVSMPCSNLKESLAKLLEKEGYIASFKISETDGRPGRTLTIDMKYSPERQRVISGLRRVSTPGLRVYAKAERIPRVLGGLGVAIVSTSRGLMTDREARKRRMGGEVLCYVW</sequence>
<comment type="similarity">
    <text evidence="1">Belongs to the universal ribosomal protein uS8 family.</text>
</comment>
<dbReference type="FunFam" id="3.30.1370.30:FF:000002">
    <property type="entry name" value="30S ribosomal protein S8"/>
    <property type="match status" value="1"/>
</dbReference>
<protein>
    <submittedName>
        <fullName evidence="8">Unannotated protein</fullName>
    </submittedName>
</protein>
<reference evidence="8" key="1">
    <citation type="submission" date="2020-05" db="EMBL/GenBank/DDBJ databases">
        <authorList>
            <person name="Chiriac C."/>
            <person name="Salcher M."/>
            <person name="Ghai R."/>
            <person name="Kavagutti S V."/>
        </authorList>
    </citation>
    <scope>NUCLEOTIDE SEQUENCE</scope>
</reference>
<dbReference type="GO" id="GO:0005737">
    <property type="term" value="C:cytoplasm"/>
    <property type="evidence" value="ECO:0007669"/>
    <property type="project" value="UniProtKB-ARBA"/>
</dbReference>
<dbReference type="FunFam" id="3.30.1490.10:FF:000001">
    <property type="entry name" value="30S ribosomal protein S8"/>
    <property type="match status" value="1"/>
</dbReference>
<dbReference type="GO" id="GO:0019843">
    <property type="term" value="F:rRNA binding"/>
    <property type="evidence" value="ECO:0007669"/>
    <property type="project" value="UniProtKB-KW"/>
</dbReference>
<evidence type="ECO:0000256" key="3">
    <source>
        <dbReference type="ARBA" id="ARBA00022884"/>
    </source>
</evidence>
<dbReference type="InterPro" id="IPR000630">
    <property type="entry name" value="Ribosomal_uS8"/>
</dbReference>
<gene>
    <name evidence="6" type="ORF">UFOPK2754_02605</name>
    <name evidence="7" type="ORF">UFOPK3139_02360</name>
    <name evidence="8" type="ORF">UFOPK3543_02198</name>
</gene>
<dbReference type="EMBL" id="CAEZYR010000123">
    <property type="protein sequence ID" value="CAB4763971.1"/>
    <property type="molecule type" value="Genomic_DNA"/>
</dbReference>
<dbReference type="Pfam" id="PF00410">
    <property type="entry name" value="Ribosomal_S8"/>
    <property type="match status" value="1"/>
</dbReference>
<evidence type="ECO:0000256" key="1">
    <source>
        <dbReference type="ARBA" id="ARBA00006471"/>
    </source>
</evidence>
<dbReference type="InterPro" id="IPR047863">
    <property type="entry name" value="Ribosomal_uS8_CS"/>
</dbReference>
<dbReference type="HAMAP" id="MF_01302_B">
    <property type="entry name" value="Ribosomal_uS8_B"/>
    <property type="match status" value="1"/>
</dbReference>
<evidence type="ECO:0000256" key="5">
    <source>
        <dbReference type="ARBA" id="ARBA00023274"/>
    </source>
</evidence>
<dbReference type="EMBL" id="CAFBMH010000098">
    <property type="protein sequence ID" value="CAB4923033.1"/>
    <property type="molecule type" value="Genomic_DNA"/>
</dbReference>
<dbReference type="PROSITE" id="PS00053">
    <property type="entry name" value="RIBOSOMAL_S8"/>
    <property type="match status" value="1"/>
</dbReference>
<proteinExistence type="inferred from homology"/>
<accession>A0A6J7HWP9</accession>
<dbReference type="GO" id="GO:0005840">
    <property type="term" value="C:ribosome"/>
    <property type="evidence" value="ECO:0007669"/>
    <property type="project" value="UniProtKB-KW"/>
</dbReference>
<dbReference type="InterPro" id="IPR035987">
    <property type="entry name" value="Ribosomal_uS8_sf"/>
</dbReference>
<keyword evidence="4" id="KW-0689">Ribosomal protein</keyword>
<dbReference type="Gene3D" id="3.30.1370.30">
    <property type="match status" value="1"/>
</dbReference>
<dbReference type="EMBL" id="CAFABA010000117">
    <property type="protein sequence ID" value="CAB4835227.1"/>
    <property type="molecule type" value="Genomic_DNA"/>
</dbReference>
<evidence type="ECO:0000313" key="8">
    <source>
        <dbReference type="EMBL" id="CAB4923033.1"/>
    </source>
</evidence>
<organism evidence="8">
    <name type="scientific">freshwater metagenome</name>
    <dbReference type="NCBI Taxonomy" id="449393"/>
    <lineage>
        <taxon>unclassified sequences</taxon>
        <taxon>metagenomes</taxon>
        <taxon>ecological metagenomes</taxon>
    </lineage>
</organism>
<dbReference type="Gene3D" id="3.30.1490.10">
    <property type="match status" value="1"/>
</dbReference>
<dbReference type="GO" id="GO:1990904">
    <property type="term" value="C:ribonucleoprotein complex"/>
    <property type="evidence" value="ECO:0007669"/>
    <property type="project" value="UniProtKB-KW"/>
</dbReference>
<keyword evidence="5" id="KW-0687">Ribonucleoprotein</keyword>
<evidence type="ECO:0000313" key="6">
    <source>
        <dbReference type="EMBL" id="CAB4763971.1"/>
    </source>
</evidence>
<dbReference type="PANTHER" id="PTHR11758">
    <property type="entry name" value="40S RIBOSOMAL PROTEIN S15A"/>
    <property type="match status" value="1"/>
</dbReference>
<name>A0A6J7HWP9_9ZZZZ</name>
<dbReference type="SUPFAM" id="SSF56047">
    <property type="entry name" value="Ribosomal protein S8"/>
    <property type="match status" value="1"/>
</dbReference>
<keyword evidence="2" id="KW-0699">rRNA-binding</keyword>
<keyword evidence="3" id="KW-0694">RNA-binding</keyword>
<dbReference type="GO" id="GO:0003735">
    <property type="term" value="F:structural constituent of ribosome"/>
    <property type="evidence" value="ECO:0007669"/>
    <property type="project" value="InterPro"/>
</dbReference>